<dbReference type="InterPro" id="IPR012337">
    <property type="entry name" value="RNaseH-like_sf"/>
</dbReference>
<dbReference type="InterPro" id="IPR002156">
    <property type="entry name" value="RNaseH_domain"/>
</dbReference>
<dbReference type="KEGG" id="rsz:108831562"/>
<dbReference type="GO" id="GO:0003676">
    <property type="term" value="F:nucleic acid binding"/>
    <property type="evidence" value="ECO:0007669"/>
    <property type="project" value="InterPro"/>
</dbReference>
<name>A0A9W3C7D4_RAPSA</name>
<feature type="region of interest" description="Disordered" evidence="1">
    <location>
        <begin position="225"/>
        <end position="247"/>
    </location>
</feature>
<dbReference type="PROSITE" id="PS50879">
    <property type="entry name" value="RNASE_H_1"/>
    <property type="match status" value="1"/>
</dbReference>
<sequence length="247" mass="27012">MVLDPPLIVVGDVANVRPTIQQPRKDANIIKVIESADRERKVQIRGGGFSFININLKETWSSSTATLVYSLERHSESGNPFALLAMARREDRSLPKDSYCTIEFDGASRGNPGRAGAGAVLRAPDNTVIYSSREGLGVATNNVAEYRALNLGLESALNQGFTNVRVQGDSQLVCKQVRGEWATRDPKMTQLCGQAQELMSQFNSCDVQHVPREFNSAADAQANRATNLAEGEYQQDNAGGRHGRRGY</sequence>
<dbReference type="AlphaFoldDB" id="A0A9W3C7D4"/>
<evidence type="ECO:0000259" key="2">
    <source>
        <dbReference type="PROSITE" id="PS50879"/>
    </source>
</evidence>
<evidence type="ECO:0000313" key="3">
    <source>
        <dbReference type="Proteomes" id="UP000504610"/>
    </source>
</evidence>
<dbReference type="RefSeq" id="XP_056847481.1">
    <property type="nucleotide sequence ID" value="XM_056991501.1"/>
</dbReference>
<reference evidence="3" key="1">
    <citation type="journal article" date="2019" name="Database">
        <title>The radish genome database (RadishGD): an integrated information resource for radish genomics.</title>
        <authorList>
            <person name="Yu H.J."/>
            <person name="Baek S."/>
            <person name="Lee Y.J."/>
            <person name="Cho A."/>
            <person name="Mun J.H."/>
        </authorList>
    </citation>
    <scope>NUCLEOTIDE SEQUENCE [LARGE SCALE GENOMIC DNA]</scope>
    <source>
        <strain evidence="3">cv. WK10039</strain>
    </source>
</reference>
<dbReference type="CDD" id="cd09279">
    <property type="entry name" value="RNase_HI_like"/>
    <property type="match status" value="1"/>
</dbReference>
<reference evidence="4" key="2">
    <citation type="submission" date="2025-08" db="UniProtKB">
        <authorList>
            <consortium name="RefSeq"/>
        </authorList>
    </citation>
    <scope>IDENTIFICATION</scope>
    <source>
        <tissue evidence="4">Leaf</tissue>
    </source>
</reference>
<dbReference type="Pfam" id="PF13456">
    <property type="entry name" value="RVT_3"/>
    <property type="match status" value="1"/>
</dbReference>
<evidence type="ECO:0000256" key="1">
    <source>
        <dbReference type="SAM" id="MobiDB-lite"/>
    </source>
</evidence>
<dbReference type="SUPFAM" id="SSF53098">
    <property type="entry name" value="Ribonuclease H-like"/>
    <property type="match status" value="1"/>
</dbReference>
<proteinExistence type="predicted"/>
<dbReference type="OrthoDB" id="2016287at2759"/>
<protein>
    <submittedName>
        <fullName evidence="4">Uncharacterized protein LOC108831562</fullName>
    </submittedName>
</protein>
<dbReference type="PANTHER" id="PTHR46387:SF40">
    <property type="entry name" value="POLYNUCLEOTIDYL TRANSFERASE, RIBONUCLEASE H-LIKE SUPERFAMILY PROTEIN"/>
    <property type="match status" value="1"/>
</dbReference>
<dbReference type="InterPro" id="IPR036397">
    <property type="entry name" value="RNaseH_sf"/>
</dbReference>
<keyword evidence="3" id="KW-1185">Reference proteome</keyword>
<accession>A0A9W3C7D4</accession>
<gene>
    <name evidence="4" type="primary">LOC108831562</name>
</gene>
<dbReference type="FunFam" id="3.30.420.10:FF:000076">
    <property type="entry name" value="RBR-type E3 ubiquitin transferase"/>
    <property type="match status" value="1"/>
</dbReference>
<dbReference type="GeneID" id="108831562"/>
<dbReference type="GO" id="GO:0004523">
    <property type="term" value="F:RNA-DNA hybrid ribonuclease activity"/>
    <property type="evidence" value="ECO:0007669"/>
    <property type="project" value="InterPro"/>
</dbReference>
<dbReference type="Gene3D" id="3.30.420.10">
    <property type="entry name" value="Ribonuclease H-like superfamily/Ribonuclease H"/>
    <property type="match status" value="1"/>
</dbReference>
<dbReference type="Proteomes" id="UP000504610">
    <property type="component" value="Chromosome 7"/>
</dbReference>
<evidence type="ECO:0000313" key="4">
    <source>
        <dbReference type="RefSeq" id="XP_056847481.1"/>
    </source>
</evidence>
<feature type="domain" description="RNase H type-1" evidence="2">
    <location>
        <begin position="96"/>
        <end position="231"/>
    </location>
</feature>
<dbReference type="PANTHER" id="PTHR46387">
    <property type="entry name" value="POLYNUCLEOTIDYL TRANSFERASE, RIBONUCLEASE H-LIKE SUPERFAMILY PROTEIN"/>
    <property type="match status" value="1"/>
</dbReference>
<organism evidence="3 4">
    <name type="scientific">Raphanus sativus</name>
    <name type="common">Radish</name>
    <name type="synonym">Raphanus raphanistrum var. sativus</name>
    <dbReference type="NCBI Taxonomy" id="3726"/>
    <lineage>
        <taxon>Eukaryota</taxon>
        <taxon>Viridiplantae</taxon>
        <taxon>Streptophyta</taxon>
        <taxon>Embryophyta</taxon>
        <taxon>Tracheophyta</taxon>
        <taxon>Spermatophyta</taxon>
        <taxon>Magnoliopsida</taxon>
        <taxon>eudicotyledons</taxon>
        <taxon>Gunneridae</taxon>
        <taxon>Pentapetalae</taxon>
        <taxon>rosids</taxon>
        <taxon>malvids</taxon>
        <taxon>Brassicales</taxon>
        <taxon>Brassicaceae</taxon>
        <taxon>Brassiceae</taxon>
        <taxon>Raphanus</taxon>
    </lineage>
</organism>